<dbReference type="OrthoDB" id="9788155at2"/>
<dbReference type="Pfam" id="PF01832">
    <property type="entry name" value="Glucosaminidase"/>
    <property type="match status" value="1"/>
</dbReference>
<dbReference type="Gene3D" id="1.10.530.10">
    <property type="match status" value="1"/>
</dbReference>
<dbReference type="InterPro" id="IPR053195">
    <property type="entry name" value="Bax-like"/>
</dbReference>
<dbReference type="PANTHER" id="PTHR40572:SF1">
    <property type="entry name" value="PROTEIN BAX"/>
    <property type="match status" value="1"/>
</dbReference>
<evidence type="ECO:0000313" key="3">
    <source>
        <dbReference type="Proteomes" id="UP000305674"/>
    </source>
</evidence>
<name>A0A4U1BK87_9GAMM</name>
<dbReference type="GO" id="GO:0004040">
    <property type="term" value="F:amidase activity"/>
    <property type="evidence" value="ECO:0007669"/>
    <property type="project" value="InterPro"/>
</dbReference>
<feature type="domain" description="Mannosyl-glycoprotein endo-beta-N-acetylglucosamidase-like" evidence="1">
    <location>
        <begin position="134"/>
        <end position="256"/>
    </location>
</feature>
<evidence type="ECO:0000313" key="2">
    <source>
        <dbReference type="EMBL" id="TKB50510.1"/>
    </source>
</evidence>
<dbReference type="PANTHER" id="PTHR40572">
    <property type="entry name" value="PROTEIN BAX"/>
    <property type="match status" value="1"/>
</dbReference>
<organism evidence="2 3">
    <name type="scientific">Ferrimonas sediminicola</name>
    <dbReference type="NCBI Taxonomy" id="2569538"/>
    <lineage>
        <taxon>Bacteria</taxon>
        <taxon>Pseudomonadati</taxon>
        <taxon>Pseudomonadota</taxon>
        <taxon>Gammaproteobacteria</taxon>
        <taxon>Alteromonadales</taxon>
        <taxon>Ferrimonadaceae</taxon>
        <taxon>Ferrimonas</taxon>
    </lineage>
</organism>
<proteinExistence type="predicted"/>
<dbReference type="Proteomes" id="UP000305674">
    <property type="component" value="Unassembled WGS sequence"/>
</dbReference>
<comment type="caution">
    <text evidence="2">The sequence shown here is derived from an EMBL/GenBank/DDBJ whole genome shotgun (WGS) entry which is preliminary data.</text>
</comment>
<dbReference type="AlphaFoldDB" id="A0A4U1BK87"/>
<reference evidence="2 3" key="1">
    <citation type="submission" date="2019-04" db="EMBL/GenBank/DDBJ databases">
        <authorList>
            <person name="Hwang J.C."/>
        </authorList>
    </citation>
    <scope>NUCLEOTIDE SEQUENCE [LARGE SCALE GENOMIC DNA]</scope>
    <source>
        <strain evidence="2 3">IMCC35001</strain>
    </source>
</reference>
<dbReference type="RefSeq" id="WP_136851950.1">
    <property type="nucleotide sequence ID" value="NZ_SWCI01000002.1"/>
</dbReference>
<dbReference type="InterPro" id="IPR002901">
    <property type="entry name" value="MGlyc_endo_b_GlcNAc-like_dom"/>
</dbReference>
<evidence type="ECO:0000259" key="1">
    <source>
        <dbReference type="Pfam" id="PF01832"/>
    </source>
</evidence>
<keyword evidence="3" id="KW-1185">Reference proteome</keyword>
<dbReference type="EMBL" id="SWCI01000002">
    <property type="protein sequence ID" value="TKB50510.1"/>
    <property type="molecule type" value="Genomic_DNA"/>
</dbReference>
<accession>A0A4U1BK87</accession>
<gene>
    <name evidence="2" type="ORF">FCL40_05000</name>
</gene>
<sequence>MRPLAGVIVALGLVALGILWIETQVDEKRPEVARLPIQPNTAVSALPDFAAIADVREKKRAFFGFLRPTVEQVNLKINGQRQFLLQLKQRLDQGLTISGPQAAKAERIAQQYGYELRQISSETLAPLLVRVDTIPVEMVLVQAANETGWGSSRFARDGLNFFGQWCFKAGCGLVPQGRDDGRNHEVAKFDTVEASVSSYLKNLNTNPAYQDLRAIRSELRGARMEVTAASLIPGLIRYSERKEAYVDELLNMLETNRRYM</sequence>
<protein>
    <submittedName>
        <fullName evidence="2">Glucosaminidase</fullName>
    </submittedName>
</protein>